<evidence type="ECO:0000313" key="2">
    <source>
        <dbReference type="EMBL" id="WSC14091.1"/>
    </source>
</evidence>
<accession>A0A561UZR4</accession>
<evidence type="ECO:0000313" key="4">
    <source>
        <dbReference type="Proteomes" id="UP001330827"/>
    </source>
</evidence>
<gene>
    <name evidence="1" type="ORF">FHX80_113308</name>
    <name evidence="2" type="ORF">OIE64_15375</name>
</gene>
<dbReference type="EMBL" id="CP109114">
    <property type="protein sequence ID" value="WSC14091.1"/>
    <property type="molecule type" value="Genomic_DNA"/>
</dbReference>
<sequence>MSWFDELPEVITRADFGQLVARPPRNIELMASRGLAADPLARNRNKFVWEEEAALGWFRSLQEHAVIVPANNQAMTDLAAHGAYVCPHDSKHVGLARPKMLVMYRPGGKGLVFGVDAVETVNQNIDGTRGTTAQTRQITRDGEALDFWKRPWTVFHLREAGTIGKVSPGIQQGRYLRLDDVLDALTTDHLVVPTLDEAFPARK</sequence>
<organism evidence="1 3">
    <name type="scientific">Streptomyces brevispora</name>
    <dbReference type="NCBI Taxonomy" id="887462"/>
    <lineage>
        <taxon>Bacteria</taxon>
        <taxon>Bacillati</taxon>
        <taxon>Actinomycetota</taxon>
        <taxon>Actinomycetes</taxon>
        <taxon>Kitasatosporales</taxon>
        <taxon>Streptomycetaceae</taxon>
        <taxon>Streptomyces</taxon>
    </lineage>
</organism>
<dbReference type="RefSeq" id="WP_145764898.1">
    <property type="nucleotide sequence ID" value="NZ_CP109114.1"/>
</dbReference>
<reference evidence="1 3" key="1">
    <citation type="submission" date="2019-06" db="EMBL/GenBank/DDBJ databases">
        <title>Sequencing the genomes of 1000 actinobacteria strains.</title>
        <authorList>
            <person name="Klenk H.-P."/>
        </authorList>
    </citation>
    <scope>NUCLEOTIDE SEQUENCE [LARGE SCALE GENOMIC DNA]</scope>
    <source>
        <strain evidence="1 3">DSM 42059</strain>
    </source>
</reference>
<dbReference type="Proteomes" id="UP001330827">
    <property type="component" value="Chromosome"/>
</dbReference>
<evidence type="ECO:0000313" key="3">
    <source>
        <dbReference type="Proteomes" id="UP000318186"/>
    </source>
</evidence>
<dbReference type="Proteomes" id="UP000318186">
    <property type="component" value="Unassembled WGS sequence"/>
</dbReference>
<dbReference type="AlphaFoldDB" id="A0A561UZR4"/>
<keyword evidence="4" id="KW-1185">Reference proteome</keyword>
<evidence type="ECO:0000313" key="1">
    <source>
        <dbReference type="EMBL" id="TWG04836.1"/>
    </source>
</evidence>
<proteinExistence type="predicted"/>
<name>A0A561UZR4_9ACTN</name>
<dbReference type="EMBL" id="VIWW01000001">
    <property type="protein sequence ID" value="TWG04836.1"/>
    <property type="molecule type" value="Genomic_DNA"/>
</dbReference>
<protein>
    <submittedName>
        <fullName evidence="1">Uncharacterized protein</fullName>
    </submittedName>
</protein>
<dbReference type="OrthoDB" id="4091563at2"/>
<reference evidence="2 4" key="2">
    <citation type="submission" date="2022-10" db="EMBL/GenBank/DDBJ databases">
        <title>The complete genomes of actinobacterial strains from the NBC collection.</title>
        <authorList>
            <person name="Joergensen T.S."/>
            <person name="Alvarez Arevalo M."/>
            <person name="Sterndorff E.B."/>
            <person name="Faurdal D."/>
            <person name="Vuksanovic O."/>
            <person name="Mourched A.-S."/>
            <person name="Charusanti P."/>
            <person name="Shaw S."/>
            <person name="Blin K."/>
            <person name="Weber T."/>
        </authorList>
    </citation>
    <scope>NUCLEOTIDE SEQUENCE [LARGE SCALE GENOMIC DNA]</scope>
    <source>
        <strain evidence="2 4">NBC 01769</strain>
    </source>
</reference>